<evidence type="ECO:0008006" key="4">
    <source>
        <dbReference type="Google" id="ProtNLM"/>
    </source>
</evidence>
<organism evidence="2 3">
    <name type="scientific">Brevundimonas phage vB_BgoS-Bajun</name>
    <dbReference type="NCBI Taxonomy" id="2948594"/>
    <lineage>
        <taxon>Viruses</taxon>
        <taxon>Duplodnaviria</taxon>
        <taxon>Heunggongvirae</taxon>
        <taxon>Uroviricota</taxon>
        <taxon>Caudoviricetes</taxon>
        <taxon>Dolichocephalovirinae</taxon>
    </lineage>
</organism>
<protein>
    <recommendedName>
        <fullName evidence="4">Phage protein</fullName>
    </recommendedName>
</protein>
<evidence type="ECO:0000256" key="1">
    <source>
        <dbReference type="SAM" id="MobiDB-lite"/>
    </source>
</evidence>
<feature type="region of interest" description="Disordered" evidence="1">
    <location>
        <begin position="219"/>
        <end position="243"/>
    </location>
</feature>
<dbReference type="EMBL" id="ON529858">
    <property type="protein sequence ID" value="UTC29854.1"/>
    <property type="molecule type" value="Genomic_DNA"/>
</dbReference>
<keyword evidence="3" id="KW-1185">Reference proteome</keyword>
<proteinExistence type="predicted"/>
<gene>
    <name evidence="2" type="ORF">BAJUN_02240</name>
</gene>
<reference evidence="2" key="1">
    <citation type="submission" date="2022-05" db="EMBL/GenBank/DDBJ databases">
        <authorList>
            <person name="Friedrich I."/>
            <person name="Poehlein A."/>
            <person name="Schneider D."/>
            <person name="Hertel R."/>
            <person name="Daniel R."/>
        </authorList>
    </citation>
    <scope>NUCLEOTIDE SEQUENCE</scope>
</reference>
<accession>A0A9E7SS25</accession>
<dbReference type="Proteomes" id="UP001057427">
    <property type="component" value="Segment"/>
</dbReference>
<name>A0A9E7SS25_9CAUD</name>
<evidence type="ECO:0000313" key="2">
    <source>
        <dbReference type="EMBL" id="UTC29854.1"/>
    </source>
</evidence>
<evidence type="ECO:0000313" key="3">
    <source>
        <dbReference type="Proteomes" id="UP001057427"/>
    </source>
</evidence>
<sequence>MPILSFDSLDLVPEGLRESAKQAEGSDKFSVNVVAAHKIDEFRDNNIQISKERDQLLKDLEPLKNIVGEDPEAFGAHLEELRNIAQRVKDGELKEGRGLDEALQKRTEEMRKQYQDQLQKVGSEKAAWEARHKQVEARFKESLVSNAITAAAMANGSGVEPTAVDEIVRSALGVFKSDDAGRLTPYAGEAPIYGADGVSPMTPKEWLLKLKEEKPFFFQQSGGGGAGGDKSVKTVHGKTGDQLKSMTAAERLAVANGEVSARL</sequence>